<dbReference type="SUPFAM" id="SSF52025">
    <property type="entry name" value="PA domain"/>
    <property type="match status" value="1"/>
</dbReference>
<evidence type="ECO:0000256" key="6">
    <source>
        <dbReference type="ARBA" id="ARBA00022833"/>
    </source>
</evidence>
<feature type="signal peptide" evidence="7">
    <location>
        <begin position="1"/>
        <end position="20"/>
    </location>
</feature>
<feature type="chain" id="PRO_5007749243" description="Peptide hydrolase" evidence="7">
    <location>
        <begin position="21"/>
        <end position="488"/>
    </location>
</feature>
<dbReference type="EMBL" id="AZHB01000026">
    <property type="protein sequence ID" value="OAA55188.1"/>
    <property type="molecule type" value="Genomic_DNA"/>
</dbReference>
<dbReference type="Pfam" id="PF04389">
    <property type="entry name" value="Peptidase_M28"/>
    <property type="match status" value="1"/>
</dbReference>
<dbReference type="GeneID" id="30024401"/>
<name>A0A167N6I3_CORFA</name>
<dbReference type="GO" id="GO:0004177">
    <property type="term" value="F:aminopeptidase activity"/>
    <property type="evidence" value="ECO:0007669"/>
    <property type="project" value="UniProtKB-KW"/>
</dbReference>
<dbReference type="InterPro" id="IPR007484">
    <property type="entry name" value="Peptidase_M28"/>
</dbReference>
<gene>
    <name evidence="10" type="ORF">ISF_08109</name>
</gene>
<dbReference type="Gene3D" id="3.50.30.30">
    <property type="match status" value="1"/>
</dbReference>
<dbReference type="PANTHER" id="PTHR12147">
    <property type="entry name" value="METALLOPEPTIDASE M28 FAMILY MEMBER"/>
    <property type="match status" value="1"/>
</dbReference>
<dbReference type="InterPro" id="IPR046450">
    <property type="entry name" value="PA_dom_sf"/>
</dbReference>
<evidence type="ECO:0000313" key="11">
    <source>
        <dbReference type="Proteomes" id="UP000076744"/>
    </source>
</evidence>
<dbReference type="OrthoDB" id="10013407at2759"/>
<keyword evidence="10" id="KW-0031">Aminopeptidase</keyword>
<feature type="domain" description="PA" evidence="8">
    <location>
        <begin position="128"/>
        <end position="217"/>
    </location>
</feature>
<dbReference type="Pfam" id="PF02225">
    <property type="entry name" value="PA"/>
    <property type="match status" value="1"/>
</dbReference>
<dbReference type="InterPro" id="IPR045175">
    <property type="entry name" value="M28_fam"/>
</dbReference>
<dbReference type="SUPFAM" id="SSF53187">
    <property type="entry name" value="Zn-dependent exopeptidases"/>
    <property type="match status" value="1"/>
</dbReference>
<keyword evidence="4 7" id="KW-0479">Metal-binding</keyword>
<reference evidence="10 11" key="1">
    <citation type="journal article" date="2016" name="Genome Biol. Evol.">
        <title>Divergent and convergent evolution of fungal pathogenicity.</title>
        <authorList>
            <person name="Shang Y."/>
            <person name="Xiao G."/>
            <person name="Zheng P."/>
            <person name="Cen K."/>
            <person name="Zhan S."/>
            <person name="Wang C."/>
        </authorList>
    </citation>
    <scope>NUCLEOTIDE SEQUENCE [LARGE SCALE GENOMIC DNA]</scope>
    <source>
        <strain evidence="10 11">ARSEF 2679</strain>
    </source>
</reference>
<dbReference type="GO" id="GO:0008235">
    <property type="term" value="F:metalloexopeptidase activity"/>
    <property type="evidence" value="ECO:0007669"/>
    <property type="project" value="InterPro"/>
</dbReference>
<organism evidence="10 11">
    <name type="scientific">Cordyceps fumosorosea (strain ARSEF 2679)</name>
    <name type="common">Isaria fumosorosea</name>
    <dbReference type="NCBI Taxonomy" id="1081104"/>
    <lineage>
        <taxon>Eukaryota</taxon>
        <taxon>Fungi</taxon>
        <taxon>Dikarya</taxon>
        <taxon>Ascomycota</taxon>
        <taxon>Pezizomycotina</taxon>
        <taxon>Sordariomycetes</taxon>
        <taxon>Hypocreomycetidae</taxon>
        <taxon>Hypocreales</taxon>
        <taxon>Cordycipitaceae</taxon>
        <taxon>Cordyceps</taxon>
    </lineage>
</organism>
<evidence type="ECO:0000256" key="7">
    <source>
        <dbReference type="RuleBase" id="RU361240"/>
    </source>
</evidence>
<evidence type="ECO:0000256" key="2">
    <source>
        <dbReference type="ARBA" id="ARBA00005634"/>
    </source>
</evidence>
<feature type="domain" description="Peptidase M28" evidence="9">
    <location>
        <begin position="245"/>
        <end position="434"/>
    </location>
</feature>
<dbReference type="GO" id="GO:0006508">
    <property type="term" value="P:proteolysis"/>
    <property type="evidence" value="ECO:0007669"/>
    <property type="project" value="UniProtKB-KW"/>
</dbReference>
<accession>A0A167N6I3</accession>
<evidence type="ECO:0000256" key="3">
    <source>
        <dbReference type="ARBA" id="ARBA00022670"/>
    </source>
</evidence>
<keyword evidence="6 7" id="KW-0862">Zinc</keyword>
<dbReference type="RefSeq" id="XP_018701198.1">
    <property type="nucleotide sequence ID" value="XM_018851712.1"/>
</dbReference>
<proteinExistence type="inferred from homology"/>
<keyword evidence="3 7" id="KW-0645">Protease</keyword>
<sequence>MKFFSATVLSALFFAGLSHATDLITPEKATDDIKARELQNVLWNLQKIARDNGGNRAHGTSGYKASVDFVVERVVKRFGARLDTYVQEFNYTYTGIRNFELTGPDGDKVDFYNHQQILSTPLPGGLTAPLLHMPVNGTRGTMCLPEHWDGIDVAGKILLFQYAVCNATYTHIRLAKQNGASAVVFYNNVPTTPRAQNPRGLDLALPSGVVPQAVGEDWIARLAAGEDLDVTLIIDAFSEQRKSWNVISETKLGNPDNVVMMGAHLDSVQAGPGINDDGSGSAALLEIATSFQKYTGFKNKVRFAWWGTEELGKIGSLYYVAQLSEAERDKIKFYFNYDMIASLYPDLVVYADNEAHQYGARHLLEYLESAGAAVRPAKFGTGSDYVSFLQVGIPSSGLFTGSQAQFDPCYHQRCDTLDNINWDVYEKTARSAAYAAAKLALNMEGVPPRNTSSLNLRSVRGIQESFHDWASGIEVVETHSGCGGGHAE</sequence>
<dbReference type="Proteomes" id="UP000076744">
    <property type="component" value="Unassembled WGS sequence"/>
</dbReference>
<evidence type="ECO:0000256" key="4">
    <source>
        <dbReference type="ARBA" id="ARBA00022723"/>
    </source>
</evidence>
<keyword evidence="7" id="KW-0732">Signal</keyword>
<dbReference type="STRING" id="1081104.A0A167N6I3"/>
<keyword evidence="5 7" id="KW-0378">Hydrolase</keyword>
<protein>
    <recommendedName>
        <fullName evidence="7">Peptide hydrolase</fullName>
        <ecNumber evidence="7">3.4.-.-</ecNumber>
    </recommendedName>
</protein>
<dbReference type="PANTHER" id="PTHR12147:SF26">
    <property type="entry name" value="PEPTIDASE M28 DOMAIN-CONTAINING PROTEIN"/>
    <property type="match status" value="1"/>
</dbReference>
<comment type="caution">
    <text evidence="10">The sequence shown here is derived from an EMBL/GenBank/DDBJ whole genome shotgun (WGS) entry which is preliminary data.</text>
</comment>
<evidence type="ECO:0000256" key="1">
    <source>
        <dbReference type="ARBA" id="ARBA00001947"/>
    </source>
</evidence>
<dbReference type="AlphaFoldDB" id="A0A167N6I3"/>
<evidence type="ECO:0000256" key="5">
    <source>
        <dbReference type="ARBA" id="ARBA00022801"/>
    </source>
</evidence>
<dbReference type="InterPro" id="IPR003137">
    <property type="entry name" value="PA_domain"/>
</dbReference>
<evidence type="ECO:0000259" key="8">
    <source>
        <dbReference type="Pfam" id="PF02225"/>
    </source>
</evidence>
<comment type="similarity">
    <text evidence="2">Belongs to the peptidase M28 family. M28B subfamily.</text>
</comment>
<evidence type="ECO:0000259" key="9">
    <source>
        <dbReference type="Pfam" id="PF04389"/>
    </source>
</evidence>
<dbReference type="Gene3D" id="3.40.630.10">
    <property type="entry name" value="Zn peptidases"/>
    <property type="match status" value="1"/>
</dbReference>
<dbReference type="EC" id="3.4.-.-" evidence="7"/>
<keyword evidence="11" id="KW-1185">Reference proteome</keyword>
<dbReference type="GO" id="GO:0046872">
    <property type="term" value="F:metal ion binding"/>
    <property type="evidence" value="ECO:0007669"/>
    <property type="project" value="UniProtKB-KW"/>
</dbReference>
<comment type="cofactor">
    <cofactor evidence="1">
        <name>Zn(2+)</name>
        <dbReference type="ChEBI" id="CHEBI:29105"/>
    </cofactor>
</comment>
<evidence type="ECO:0000313" key="10">
    <source>
        <dbReference type="EMBL" id="OAA55188.1"/>
    </source>
</evidence>